<comment type="similarity">
    <text evidence="2">Belongs to the UPP synthase family.</text>
</comment>
<evidence type="ECO:0000313" key="4">
    <source>
        <dbReference type="Proteomes" id="UP000198558"/>
    </source>
</evidence>
<evidence type="ECO:0000313" key="3">
    <source>
        <dbReference type="EMBL" id="SET08987.1"/>
    </source>
</evidence>
<evidence type="ECO:0000256" key="1">
    <source>
        <dbReference type="ARBA" id="ARBA00022679"/>
    </source>
</evidence>
<dbReference type="AlphaFoldDB" id="A0A1I0BPP8"/>
<feature type="binding site" evidence="2">
    <location>
        <position position="79"/>
    </location>
    <ligand>
        <name>substrate</name>
    </ligand>
</feature>
<feature type="binding site" evidence="2">
    <location>
        <position position="81"/>
    </location>
    <ligand>
        <name>substrate</name>
    </ligand>
</feature>
<dbReference type="PROSITE" id="PS01066">
    <property type="entry name" value="UPP_SYNTHASE"/>
    <property type="match status" value="1"/>
</dbReference>
<evidence type="ECO:0000256" key="2">
    <source>
        <dbReference type="HAMAP-Rule" id="MF_01139"/>
    </source>
</evidence>
<dbReference type="RefSeq" id="WP_092351605.1">
    <property type="nucleotide sequence ID" value="NZ_FOIN01000001.1"/>
</dbReference>
<dbReference type="NCBIfam" id="NF011405">
    <property type="entry name" value="PRK14830.1"/>
    <property type="match status" value="1"/>
</dbReference>
<feature type="binding site" evidence="2">
    <location>
        <position position="35"/>
    </location>
    <ligand>
        <name>substrate</name>
    </ligand>
</feature>
<comment type="subunit">
    <text evidence="2">Homodimer.</text>
</comment>
<feature type="binding site" evidence="2">
    <location>
        <begin position="204"/>
        <end position="206"/>
    </location>
    <ligand>
        <name>substrate</name>
    </ligand>
</feature>
<proteinExistence type="inferred from homology"/>
<dbReference type="GeneID" id="78287259"/>
<dbReference type="PANTHER" id="PTHR10291">
    <property type="entry name" value="DEHYDRODOLICHYL DIPHOSPHATE SYNTHASE FAMILY MEMBER"/>
    <property type="match status" value="1"/>
</dbReference>
<feature type="binding site" evidence="2">
    <location>
        <position position="43"/>
    </location>
    <ligand>
        <name>substrate</name>
    </ligand>
</feature>
<reference evidence="4" key="1">
    <citation type="submission" date="2016-10" db="EMBL/GenBank/DDBJ databases">
        <authorList>
            <person name="Varghese N."/>
            <person name="Submissions S."/>
        </authorList>
    </citation>
    <scope>NUCLEOTIDE SEQUENCE [LARGE SCALE GENOMIC DNA]</scope>
    <source>
        <strain evidence="4">DSM 1551</strain>
    </source>
</reference>
<gene>
    <name evidence="3" type="ORF">SAMN04489758_101217</name>
</gene>
<protein>
    <recommendedName>
        <fullName evidence="2">Isoprenyl transferase</fullName>
        <ecNumber evidence="2">2.5.1.-</ecNumber>
    </recommendedName>
</protein>
<dbReference type="EC" id="2.5.1.-" evidence="2"/>
<sequence>MFFKKDKVEGNDYHNLDLDNIPKHIAFIMDGNGRWAKKRKMPRTYGHHEGTKTIRNIALKCNELKVEAMTVYAFSTENFARPEKEVQYIFKLPKDFFEAYMKELMENNVKICTIGHLDMAPQETQDIINTAIEKTKDNTGLKLCFAFIYGGRDEIVHASKNIAIKLKEGLIKEDDINEQLFCNELMTKDLPDVDLMIRTSGEQRLSNFLLWQLAYAEFVFTNVLWPDFNDEELYKAIWLYQNRDRRFGGLK</sequence>
<dbReference type="OrthoDB" id="4191603at2"/>
<dbReference type="NCBIfam" id="TIGR00055">
    <property type="entry name" value="uppS"/>
    <property type="match status" value="1"/>
</dbReference>
<dbReference type="GO" id="GO:0000287">
    <property type="term" value="F:magnesium ion binding"/>
    <property type="evidence" value="ECO:0007669"/>
    <property type="project" value="UniProtKB-UniRule"/>
</dbReference>
<dbReference type="CDD" id="cd00475">
    <property type="entry name" value="Cis_IPPS"/>
    <property type="match status" value="1"/>
</dbReference>
<feature type="binding site" evidence="2">
    <location>
        <position position="217"/>
    </location>
    <ligand>
        <name>Mg(2+)</name>
        <dbReference type="ChEBI" id="CHEBI:18420"/>
    </ligand>
</feature>
<keyword evidence="4" id="KW-1185">Reference proteome</keyword>
<feature type="active site" description="Proton acceptor" evidence="2">
    <location>
        <position position="78"/>
    </location>
</feature>
<dbReference type="GO" id="GO:0016094">
    <property type="term" value="P:polyprenol biosynthetic process"/>
    <property type="evidence" value="ECO:0007669"/>
    <property type="project" value="TreeGrafter"/>
</dbReference>
<organism evidence="3 4">
    <name type="scientific">Thomasclavelia cocleata</name>
    <dbReference type="NCBI Taxonomy" id="69824"/>
    <lineage>
        <taxon>Bacteria</taxon>
        <taxon>Bacillati</taxon>
        <taxon>Bacillota</taxon>
        <taxon>Erysipelotrichia</taxon>
        <taxon>Erysipelotrichales</taxon>
        <taxon>Coprobacillaceae</taxon>
        <taxon>Thomasclavelia</taxon>
    </lineage>
</organism>
<dbReference type="PANTHER" id="PTHR10291:SF0">
    <property type="entry name" value="DEHYDRODOLICHYL DIPHOSPHATE SYNTHASE 2"/>
    <property type="match status" value="1"/>
</dbReference>
<dbReference type="InterPro" id="IPR036424">
    <property type="entry name" value="UPP_synth-like_sf"/>
</dbReference>
<dbReference type="Proteomes" id="UP000198558">
    <property type="component" value="Unassembled WGS sequence"/>
</dbReference>
<dbReference type="GO" id="GO:0030145">
    <property type="term" value="F:manganese ion binding"/>
    <property type="evidence" value="ECO:0007669"/>
    <property type="project" value="TreeGrafter"/>
</dbReference>
<feature type="binding site" evidence="2">
    <location>
        <position position="47"/>
    </location>
    <ligand>
        <name>substrate</name>
    </ligand>
</feature>
<accession>A0A1I0BPP8</accession>
<keyword evidence="2" id="KW-0479">Metal-binding</keyword>
<keyword evidence="1 2" id="KW-0808">Transferase</keyword>
<dbReference type="HAMAP" id="MF_01139">
    <property type="entry name" value="ISPT"/>
    <property type="match status" value="1"/>
</dbReference>
<keyword evidence="2" id="KW-0460">Magnesium</keyword>
<dbReference type="GO" id="GO:0008834">
    <property type="term" value="F:ditrans,polycis-undecaprenyl-diphosphate synthase [(2E,6E)-farnesyl-diphosphate specific] activity"/>
    <property type="evidence" value="ECO:0007669"/>
    <property type="project" value="TreeGrafter"/>
</dbReference>
<feature type="binding site" evidence="2">
    <location>
        <begin position="31"/>
        <end position="34"/>
    </location>
    <ligand>
        <name>substrate</name>
    </ligand>
</feature>
<feature type="active site" evidence="2">
    <location>
        <position position="30"/>
    </location>
</feature>
<dbReference type="SUPFAM" id="SSF64005">
    <property type="entry name" value="Undecaprenyl diphosphate synthase"/>
    <property type="match status" value="1"/>
</dbReference>
<dbReference type="Pfam" id="PF01255">
    <property type="entry name" value="Prenyltransf"/>
    <property type="match status" value="1"/>
</dbReference>
<dbReference type="EMBL" id="FOIN01000001">
    <property type="protein sequence ID" value="SET08987.1"/>
    <property type="molecule type" value="Genomic_DNA"/>
</dbReference>
<feature type="binding site" evidence="2">
    <location>
        <position position="30"/>
    </location>
    <ligand>
        <name>Mg(2+)</name>
        <dbReference type="ChEBI" id="CHEBI:18420"/>
    </ligand>
</feature>
<name>A0A1I0BPP8_9FIRM</name>
<feature type="binding site" evidence="2">
    <location>
        <begin position="75"/>
        <end position="77"/>
    </location>
    <ligand>
        <name>substrate</name>
    </ligand>
</feature>
<dbReference type="Gene3D" id="3.40.1180.10">
    <property type="entry name" value="Decaprenyl diphosphate synthase-like"/>
    <property type="match status" value="1"/>
</dbReference>
<dbReference type="InterPro" id="IPR001441">
    <property type="entry name" value="UPP_synth-like"/>
</dbReference>
<comment type="function">
    <text evidence="2">Catalyzes the condensation of isopentenyl diphosphate (IPP) with allylic pyrophosphates generating different type of terpenoids.</text>
</comment>
<feature type="binding site" evidence="2">
    <location>
        <position position="198"/>
    </location>
    <ligand>
        <name>substrate</name>
    </ligand>
</feature>
<dbReference type="FunFam" id="3.40.1180.10:FF:000001">
    <property type="entry name" value="(2E,6E)-farnesyl-diphosphate-specific ditrans,polycis-undecaprenyl-diphosphate synthase"/>
    <property type="match status" value="1"/>
</dbReference>
<dbReference type="GO" id="GO:0005829">
    <property type="term" value="C:cytosol"/>
    <property type="evidence" value="ECO:0007669"/>
    <property type="project" value="TreeGrafter"/>
</dbReference>
<comment type="cofactor">
    <cofactor evidence="2">
        <name>Mg(2+)</name>
        <dbReference type="ChEBI" id="CHEBI:18420"/>
    </cofactor>
    <text evidence="2">Binds 2 magnesium ions per subunit.</text>
</comment>
<dbReference type="InterPro" id="IPR018520">
    <property type="entry name" value="UPP_synth-like_CS"/>
</dbReference>